<reference evidence="3" key="1">
    <citation type="submission" date="2017-09" db="EMBL/GenBank/DDBJ databases">
        <authorList>
            <person name="Varghese N."/>
            <person name="Submissions S."/>
        </authorList>
    </citation>
    <scope>NUCLEOTIDE SEQUENCE [LARGE SCALE GENOMIC DNA]</scope>
    <source>
        <strain evidence="3">C7</strain>
    </source>
</reference>
<keyword evidence="1" id="KW-1133">Transmembrane helix</keyword>
<dbReference type="EMBL" id="OCTN01000002">
    <property type="protein sequence ID" value="SOH93348.1"/>
    <property type="molecule type" value="Genomic_DNA"/>
</dbReference>
<evidence type="ECO:0000313" key="3">
    <source>
        <dbReference type="Proteomes" id="UP000220034"/>
    </source>
</evidence>
<dbReference type="Proteomes" id="UP000220034">
    <property type="component" value="Unassembled WGS sequence"/>
</dbReference>
<organism evidence="2 3">
    <name type="scientific">Pontivivens marinum</name>
    <dbReference type="NCBI Taxonomy" id="1690039"/>
    <lineage>
        <taxon>Bacteria</taxon>
        <taxon>Pseudomonadati</taxon>
        <taxon>Pseudomonadota</taxon>
        <taxon>Alphaproteobacteria</taxon>
        <taxon>Rhodobacterales</taxon>
        <taxon>Paracoccaceae</taxon>
        <taxon>Pontivivens</taxon>
    </lineage>
</organism>
<protein>
    <submittedName>
        <fullName evidence="2">Uncharacterized protein</fullName>
    </submittedName>
</protein>
<feature type="transmembrane region" description="Helical" evidence="1">
    <location>
        <begin position="14"/>
        <end position="37"/>
    </location>
</feature>
<name>A0A2C9CQ35_9RHOB</name>
<keyword evidence="1" id="KW-0472">Membrane</keyword>
<sequence length="43" mass="4804">MTVLNRAANGLTSAAAMLFIAYLVWLNAMLYSTLYYMQMQVPG</sequence>
<gene>
    <name evidence="2" type="ORF">SAMN06273572_10224</name>
</gene>
<keyword evidence="3" id="KW-1185">Reference proteome</keyword>
<evidence type="ECO:0000313" key="2">
    <source>
        <dbReference type="EMBL" id="SOH93348.1"/>
    </source>
</evidence>
<dbReference type="RefSeq" id="WP_281252975.1">
    <property type="nucleotide sequence ID" value="NZ_OCTN01000002.1"/>
</dbReference>
<keyword evidence="1" id="KW-0812">Transmembrane</keyword>
<accession>A0A2C9CQ35</accession>
<proteinExistence type="predicted"/>
<dbReference type="AlphaFoldDB" id="A0A2C9CQ35"/>
<evidence type="ECO:0000256" key="1">
    <source>
        <dbReference type="SAM" id="Phobius"/>
    </source>
</evidence>